<dbReference type="OrthoDB" id="1436287at2759"/>
<protein>
    <recommendedName>
        <fullName evidence="2">Bromo domain-containing protein</fullName>
    </recommendedName>
</protein>
<evidence type="ECO:0000259" key="2">
    <source>
        <dbReference type="SMART" id="SM00297"/>
    </source>
</evidence>
<reference evidence="5" key="1">
    <citation type="journal article" date="2015" name="Proc. Natl. Acad. Sci. U.S.A.">
        <title>Genome sequencing of adzuki bean (Vigna angularis) provides insight into high starch and low fat accumulation and domestication.</title>
        <authorList>
            <person name="Yang K."/>
            <person name="Tian Z."/>
            <person name="Chen C."/>
            <person name="Luo L."/>
            <person name="Zhao B."/>
            <person name="Wang Z."/>
            <person name="Yu L."/>
            <person name="Li Y."/>
            <person name="Sun Y."/>
            <person name="Li W."/>
            <person name="Chen Y."/>
            <person name="Li Y."/>
            <person name="Zhang Y."/>
            <person name="Ai D."/>
            <person name="Zhao J."/>
            <person name="Shang C."/>
            <person name="Ma Y."/>
            <person name="Wu B."/>
            <person name="Wang M."/>
            <person name="Gao L."/>
            <person name="Sun D."/>
            <person name="Zhang P."/>
            <person name="Guo F."/>
            <person name="Wang W."/>
            <person name="Li Y."/>
            <person name="Wang J."/>
            <person name="Varshney R.K."/>
            <person name="Wang J."/>
            <person name="Ling H.Q."/>
            <person name="Wan P."/>
        </authorList>
    </citation>
    <scope>NUCLEOTIDE SEQUENCE</scope>
    <source>
        <strain evidence="5">cv. Jingnong 6</strain>
    </source>
</reference>
<gene>
    <name evidence="3" type="ORF">HKW66_Vig0149610</name>
    <name evidence="4" type="ORF">LR48_Vigan10g213900</name>
</gene>
<dbReference type="KEGG" id="var:108344459"/>
<accession>A0A0L9VMX1</accession>
<proteinExistence type="predicted"/>
<dbReference type="STRING" id="3914.A0A0L9VMX1"/>
<evidence type="ECO:0000256" key="1">
    <source>
        <dbReference type="ARBA" id="ARBA00023117"/>
    </source>
</evidence>
<dbReference type="SUPFAM" id="SSF47370">
    <property type="entry name" value="Bromodomain"/>
    <property type="match status" value="1"/>
</dbReference>
<dbReference type="Gene3D" id="1.20.920.10">
    <property type="entry name" value="Bromodomain-like"/>
    <property type="match status" value="1"/>
</dbReference>
<dbReference type="InterPro" id="IPR036427">
    <property type="entry name" value="Bromodomain-like_sf"/>
</dbReference>
<dbReference type="InterPro" id="IPR001487">
    <property type="entry name" value="Bromodomain"/>
</dbReference>
<reference evidence="4" key="2">
    <citation type="submission" date="2015-02" db="EMBL/GenBank/DDBJ databases">
        <authorList>
            <person name="Chooi Y.-H."/>
        </authorList>
    </citation>
    <scope>NUCLEOTIDE SEQUENCE</scope>
    <source>
        <tissue evidence="4">Seedling</tissue>
    </source>
</reference>
<dbReference type="Gramene" id="KOM56247">
    <property type="protein sequence ID" value="KOM56247"/>
    <property type="gene ID" value="LR48_Vigan10g213900"/>
</dbReference>
<evidence type="ECO:0000313" key="4">
    <source>
        <dbReference type="EMBL" id="KOM56247.1"/>
    </source>
</evidence>
<dbReference type="SMART" id="SM00297">
    <property type="entry name" value="BROMO"/>
    <property type="match status" value="1"/>
</dbReference>
<reference evidence="3 6" key="3">
    <citation type="submission" date="2020-05" db="EMBL/GenBank/DDBJ databases">
        <title>Vigna angularis (adzuki bean) Var. LongXiaoDou No. 4 denovo assembly.</title>
        <authorList>
            <person name="Xiang H."/>
        </authorList>
    </citation>
    <scope>NUCLEOTIDE SEQUENCE [LARGE SCALE GENOMIC DNA]</scope>
    <source>
        <tissue evidence="3">Leaf</tissue>
    </source>
</reference>
<dbReference type="EMBL" id="JABFOF010000008">
    <property type="protein sequence ID" value="KAG2384276.1"/>
    <property type="molecule type" value="Genomic_DNA"/>
</dbReference>
<evidence type="ECO:0000313" key="5">
    <source>
        <dbReference type="Proteomes" id="UP000053144"/>
    </source>
</evidence>
<dbReference type="Proteomes" id="UP000053144">
    <property type="component" value="Chromosome 10"/>
</dbReference>
<dbReference type="EMBL" id="CM003380">
    <property type="protein sequence ID" value="KOM56247.1"/>
    <property type="molecule type" value="Genomic_DNA"/>
</dbReference>
<keyword evidence="1" id="KW-0103">Bromodomain</keyword>
<name>A0A0L9VMX1_PHAAN</name>
<organism evidence="4 5">
    <name type="scientific">Phaseolus angularis</name>
    <name type="common">Azuki bean</name>
    <name type="synonym">Vigna angularis</name>
    <dbReference type="NCBI Taxonomy" id="3914"/>
    <lineage>
        <taxon>Eukaryota</taxon>
        <taxon>Viridiplantae</taxon>
        <taxon>Streptophyta</taxon>
        <taxon>Embryophyta</taxon>
        <taxon>Tracheophyta</taxon>
        <taxon>Spermatophyta</taxon>
        <taxon>Magnoliopsida</taxon>
        <taxon>eudicotyledons</taxon>
        <taxon>Gunneridae</taxon>
        <taxon>Pentapetalae</taxon>
        <taxon>rosids</taxon>
        <taxon>fabids</taxon>
        <taxon>Fabales</taxon>
        <taxon>Fabaceae</taxon>
        <taxon>Papilionoideae</taxon>
        <taxon>50 kb inversion clade</taxon>
        <taxon>NPAAA clade</taxon>
        <taxon>indigoferoid/millettioid clade</taxon>
        <taxon>Phaseoleae</taxon>
        <taxon>Vigna</taxon>
    </lineage>
</organism>
<dbReference type="Proteomes" id="UP000743370">
    <property type="component" value="Unassembled WGS sequence"/>
</dbReference>
<evidence type="ECO:0000313" key="6">
    <source>
        <dbReference type="Proteomes" id="UP000743370"/>
    </source>
</evidence>
<dbReference type="AlphaFoldDB" id="A0A0L9VMX1"/>
<dbReference type="OMA" id="ACESNEN"/>
<evidence type="ECO:0000313" key="3">
    <source>
        <dbReference type="EMBL" id="KAG2384276.1"/>
    </source>
</evidence>
<sequence length="193" mass="23401">MEETQQSRKKLIIKIYSSRPKNREGVCELKNKKGYYAEAIWIDVKSASKACESNENIRYDDRGKRKKKEMVQKEWKKRERNQKVENAMRMDSCKKMQCWTMMKRLMVGRHAWVLKKNEQNKKVMSLKDIELKLKRLEYSEVDDFAYDMRNVFSYPLGYPPKSEIHKIARQISHDFQLKWKTMKKKWILEKPNL</sequence>
<feature type="domain" description="Bromo" evidence="2">
    <location>
        <begin position="89"/>
        <end position="184"/>
    </location>
</feature>